<organism evidence="2">
    <name type="scientific">Chrysotila carterae</name>
    <name type="common">Marine alga</name>
    <name type="synonym">Syracosphaera carterae</name>
    <dbReference type="NCBI Taxonomy" id="13221"/>
    <lineage>
        <taxon>Eukaryota</taxon>
        <taxon>Haptista</taxon>
        <taxon>Haptophyta</taxon>
        <taxon>Prymnesiophyceae</taxon>
        <taxon>Isochrysidales</taxon>
        <taxon>Isochrysidaceae</taxon>
        <taxon>Chrysotila</taxon>
    </lineage>
</organism>
<protein>
    <submittedName>
        <fullName evidence="2">Uncharacterized protein</fullName>
    </submittedName>
</protein>
<dbReference type="PANTHER" id="PTHR20883">
    <property type="entry name" value="PHYTANOYL-COA DIOXYGENASE DOMAIN CONTAINING 1"/>
    <property type="match status" value="1"/>
</dbReference>
<evidence type="ECO:0000256" key="1">
    <source>
        <dbReference type="ARBA" id="ARBA00001962"/>
    </source>
</evidence>
<proteinExistence type="predicted"/>
<dbReference type="Pfam" id="PF05721">
    <property type="entry name" value="PhyH"/>
    <property type="match status" value="1"/>
</dbReference>
<dbReference type="PANTHER" id="PTHR20883:SF47">
    <property type="entry name" value="PHYTANOYL-COA DIOXYGENASE"/>
    <property type="match status" value="1"/>
</dbReference>
<dbReference type="EMBL" id="HBIZ01016272">
    <property type="protein sequence ID" value="CAE0757495.1"/>
    <property type="molecule type" value="Transcribed_RNA"/>
</dbReference>
<dbReference type="AlphaFoldDB" id="A0A7S4B8D9"/>
<gene>
    <name evidence="2" type="ORF">PCAR00345_LOCUS10089</name>
</gene>
<dbReference type="SUPFAM" id="SSF51197">
    <property type="entry name" value="Clavaminate synthase-like"/>
    <property type="match status" value="1"/>
</dbReference>
<dbReference type="InterPro" id="IPR008775">
    <property type="entry name" value="Phytyl_CoA_dOase-like"/>
</dbReference>
<sequence>MQAARTCTSLSATARAASTAAAGRAALAGHARFCLAGIQAKHMPGSSLGSRCVSSVSSTLPPGAADSLFGEAVQLPSIDAQSLVSHADAAQLEEDGAIVLRDAFPNVWVQTLRAAAERNLSNPGPLCDEHARAQGSGGRFHDDQFLWRRHPEFEAYVRRSGAAQIAARAMGSRSANILYDQLFVKEPGTSAPTPWHNDTSYWPLEGKQICSIWLALDMVPAGRGLCYVRGSHKWQLRHAITNFSGGDHSAKNVYGGAASLEPVPDIDAGAARGEYELLRWDMEPGDILIFYSATMHGGPGNSSSKGQRRRGYATRWCGDDVVFVERAGTMNDGWKAAGFDSGLKPGQSITCDLHPNILAPSS</sequence>
<evidence type="ECO:0000313" key="2">
    <source>
        <dbReference type="EMBL" id="CAE0757495.1"/>
    </source>
</evidence>
<dbReference type="Gene3D" id="2.60.120.620">
    <property type="entry name" value="q2cbj1_9rhob like domain"/>
    <property type="match status" value="1"/>
</dbReference>
<reference evidence="2" key="1">
    <citation type="submission" date="2021-01" db="EMBL/GenBank/DDBJ databases">
        <authorList>
            <person name="Corre E."/>
            <person name="Pelletier E."/>
            <person name="Niang G."/>
            <person name="Scheremetjew M."/>
            <person name="Finn R."/>
            <person name="Kale V."/>
            <person name="Holt S."/>
            <person name="Cochrane G."/>
            <person name="Meng A."/>
            <person name="Brown T."/>
            <person name="Cohen L."/>
        </authorList>
    </citation>
    <scope>NUCLEOTIDE SEQUENCE</scope>
    <source>
        <strain evidence="2">CCMP645</strain>
    </source>
</reference>
<accession>A0A7S4B8D9</accession>
<name>A0A7S4B8D9_CHRCT</name>
<comment type="cofactor">
    <cofactor evidence="1">
        <name>Fe cation</name>
        <dbReference type="ChEBI" id="CHEBI:24875"/>
    </cofactor>
</comment>